<name>A0ABS9N259_9ACTN</name>
<dbReference type="PANTHER" id="PTHR12631">
    <property type="entry name" value="ALPHA-L-IDURONIDASE"/>
    <property type="match status" value="1"/>
</dbReference>
<dbReference type="EMBL" id="JAKKFD010000022">
    <property type="protein sequence ID" value="MCG5444020.1"/>
    <property type="molecule type" value="Genomic_DNA"/>
</dbReference>
<accession>A0ABS9N259</accession>
<reference evidence="2 3" key="1">
    <citation type="submission" date="2022-01" db="EMBL/GenBank/DDBJ databases">
        <authorList>
            <person name="Riesco R."/>
            <person name="Trujillo M.E."/>
        </authorList>
    </citation>
    <scope>NUCLEOTIDE SEQUENCE [LARGE SCALE GENOMIC DNA]</scope>
    <source>
        <strain evidence="2 3">NIE79</strain>
    </source>
</reference>
<evidence type="ECO:0008006" key="4">
    <source>
        <dbReference type="Google" id="ProtNLM"/>
    </source>
</evidence>
<keyword evidence="3" id="KW-1185">Reference proteome</keyword>
<dbReference type="RefSeq" id="WP_238679179.1">
    <property type="nucleotide sequence ID" value="NZ_JAKKFD010000022.1"/>
</dbReference>
<evidence type="ECO:0000313" key="3">
    <source>
        <dbReference type="Proteomes" id="UP001201629"/>
    </source>
</evidence>
<dbReference type="InterPro" id="IPR051923">
    <property type="entry name" value="Glycosyl_Hydrolase_39"/>
</dbReference>
<evidence type="ECO:0000313" key="2">
    <source>
        <dbReference type="EMBL" id="MCG5444020.1"/>
    </source>
</evidence>
<sequence length="785" mass="85988">MSDRFTARSERKAERSPMIRAQRLVSLSAAALMALAATVFVAAAPASADPAPSRYPYSNRDVGFSEVGFDFKTPGGIGDHLDRIQGFVPGRTPIIRAWTDFHTYASKDDATGAITMDFSHLDKSVMEAHRKGMRPLVTLFGSPSWLNGGHIWTANPTQDPPETWLPTDSEAWKTLVDLTVQHYGPPPGSPPGTPPIVDAFEIWNEPNIDGFGKYDGVYGDDGVIRPGDGIYDTAADATATLARYWELVKIASTEIHTTCGQCYVLAGGSAGLGAIHGDAARSPSAWLDWGYAHGYKDTFDAVAHHPYSEMNEAPDTPKCGAPWENLFGPPADDTPGQICGELAALRDVMVRRDDAGKKIWGTEWGYGLITPNPAWWWSEKRDQLVKGVRMWQAQDYTGPLVLFSYRDSEKNPYGIVEEKGFVKKDLALYDDLSLAFTNPDLRVPYKSQSGIGGYDLSDPRDRVVPFDYEHTGKLDHLLVYRPGTGIVYVLRRKTTVGTERPSFETVFRSTNGIGGFDLSNANDQIISYDFAHTGRQDYLVLYRPGTGIVHVVGHASDGSFWPVYTSTSGIGGYDLASTKDRLVAYDYEHTGKLDHLVAYRPGDNVLFILQHSAAGPFTTVLGSHQGIDGFALTSPDDQVIAYDYAHTGKQDALLLYRPGARLVTIVGHGAGNTFWPHLISSSGIAGYDLADRRDRIVAFDYAHTGMADHLVVYRPGTGYLDVVRHDPTDTYSAVHVAHQGVGSVGWFDLRNAQDRIVAYDFGHTGSADHLLLYRPGGRAVTIGTR</sequence>
<dbReference type="Proteomes" id="UP001201629">
    <property type="component" value="Unassembled WGS sequence"/>
</dbReference>
<keyword evidence="1" id="KW-0732">Signal</keyword>
<gene>
    <name evidence="2" type="ORF">NIE79_002164</name>
</gene>
<dbReference type="InterPro" id="IPR028994">
    <property type="entry name" value="Integrin_alpha_N"/>
</dbReference>
<organism evidence="2 3">
    <name type="scientific">Micromonospora trifolii</name>
    <dbReference type="NCBI Taxonomy" id="2911208"/>
    <lineage>
        <taxon>Bacteria</taxon>
        <taxon>Bacillati</taxon>
        <taxon>Actinomycetota</taxon>
        <taxon>Actinomycetes</taxon>
        <taxon>Micromonosporales</taxon>
        <taxon>Micromonosporaceae</taxon>
        <taxon>Micromonospora</taxon>
    </lineage>
</organism>
<feature type="signal peptide" evidence="1">
    <location>
        <begin position="1"/>
        <end position="36"/>
    </location>
</feature>
<protein>
    <recommendedName>
        <fullName evidence="4">Glycoside hydrolase family 5 domain-containing protein</fullName>
    </recommendedName>
</protein>
<dbReference type="PANTHER" id="PTHR12631:SF10">
    <property type="entry name" value="BETA-XYLOSIDASE-LIKE PROTEIN-RELATED"/>
    <property type="match status" value="1"/>
</dbReference>
<comment type="caution">
    <text evidence="2">The sequence shown here is derived from an EMBL/GenBank/DDBJ whole genome shotgun (WGS) entry which is preliminary data.</text>
</comment>
<dbReference type="SUPFAM" id="SSF51445">
    <property type="entry name" value="(Trans)glycosidases"/>
    <property type="match status" value="1"/>
</dbReference>
<evidence type="ECO:0000256" key="1">
    <source>
        <dbReference type="SAM" id="SignalP"/>
    </source>
</evidence>
<dbReference type="Gene3D" id="3.20.20.80">
    <property type="entry name" value="Glycosidases"/>
    <property type="match status" value="1"/>
</dbReference>
<proteinExistence type="predicted"/>
<feature type="chain" id="PRO_5045051293" description="Glycoside hydrolase family 5 domain-containing protein" evidence="1">
    <location>
        <begin position="37"/>
        <end position="785"/>
    </location>
</feature>
<dbReference type="InterPro" id="IPR017853">
    <property type="entry name" value="GH"/>
</dbReference>
<dbReference type="SUPFAM" id="SSF69318">
    <property type="entry name" value="Integrin alpha N-terminal domain"/>
    <property type="match status" value="1"/>
</dbReference>